<sequence>MRDSYLASVPFPVTIAGCLYDRISHLARFNAPSFHPSSDGKRLKL</sequence>
<evidence type="ECO:0000313" key="2">
    <source>
        <dbReference type="Proteomes" id="UP000011991"/>
    </source>
</evidence>
<dbReference type="AlphaFoldDB" id="M5RFS4"/>
<dbReference type="Proteomes" id="UP000011991">
    <property type="component" value="Unassembled WGS sequence"/>
</dbReference>
<accession>M5RFS4</accession>
<dbReference type="PROSITE" id="PS51257">
    <property type="entry name" value="PROKAR_LIPOPROTEIN"/>
    <property type="match status" value="1"/>
</dbReference>
<proteinExistence type="predicted"/>
<evidence type="ECO:0000313" key="1">
    <source>
        <dbReference type="EMBL" id="EMI18235.1"/>
    </source>
</evidence>
<name>M5RFS4_9BACT</name>
<gene>
    <name evidence="1" type="ORF">RMSM_04839</name>
</gene>
<keyword evidence="2" id="KW-1185">Reference proteome</keyword>
<dbReference type="EMBL" id="ANOG01000689">
    <property type="protein sequence ID" value="EMI18235.1"/>
    <property type="molecule type" value="Genomic_DNA"/>
</dbReference>
<reference evidence="1 2" key="1">
    <citation type="journal article" date="2013" name="Mar. Genomics">
        <title>Expression of sulfatases in Rhodopirellula baltica and the diversity of sulfatases in the genus Rhodopirellula.</title>
        <authorList>
            <person name="Wegner C.E."/>
            <person name="Richter-Heitmann T."/>
            <person name="Klindworth A."/>
            <person name="Klockow C."/>
            <person name="Richter M."/>
            <person name="Achstetter T."/>
            <person name="Glockner F.O."/>
            <person name="Harder J."/>
        </authorList>
    </citation>
    <scope>NUCLEOTIDE SEQUENCE [LARGE SCALE GENOMIC DNA]</scope>
    <source>
        <strain evidence="1 2">SM1</strain>
    </source>
</reference>
<organism evidence="1 2">
    <name type="scientific">Rhodopirellula maiorica SM1</name>
    <dbReference type="NCBI Taxonomy" id="1265738"/>
    <lineage>
        <taxon>Bacteria</taxon>
        <taxon>Pseudomonadati</taxon>
        <taxon>Planctomycetota</taxon>
        <taxon>Planctomycetia</taxon>
        <taxon>Pirellulales</taxon>
        <taxon>Pirellulaceae</taxon>
        <taxon>Novipirellula</taxon>
    </lineage>
</organism>
<comment type="caution">
    <text evidence="1">The sequence shown here is derived from an EMBL/GenBank/DDBJ whole genome shotgun (WGS) entry which is preliminary data.</text>
</comment>
<protein>
    <submittedName>
        <fullName evidence="1">Uncharacterized protein</fullName>
    </submittedName>
</protein>